<reference evidence="1 2" key="1">
    <citation type="submission" date="2019-03" db="EMBL/GenBank/DDBJ databases">
        <authorList>
            <person name="Sebastian G."/>
            <person name="Baumann P."/>
            <person name="Ruckert C."/>
            <person name="Kalinowski J."/>
            <person name="Nebel B."/>
            <person name="Takors R."/>
            <person name="Blombach B."/>
        </authorList>
    </citation>
    <scope>NUCLEOTIDE SEQUENCE [LARGE SCALE GENOMIC DNA]</scope>
    <source>
        <strain evidence="1 2">DSM 1084</strain>
    </source>
</reference>
<evidence type="ECO:0000313" key="1">
    <source>
        <dbReference type="EMBL" id="QBM28294.1"/>
    </source>
</evidence>
<dbReference type="KEGG" id="hpse:HPF_11395"/>
<dbReference type="EMBL" id="CP037867">
    <property type="protein sequence ID" value="QBM28294.1"/>
    <property type="molecule type" value="Genomic_DNA"/>
</dbReference>
<accession>A0A4P6X3L4</accession>
<evidence type="ECO:0000313" key="2">
    <source>
        <dbReference type="Proteomes" id="UP000293912"/>
    </source>
</evidence>
<gene>
    <name evidence="1" type="ORF">HPF_11395</name>
</gene>
<dbReference type="AlphaFoldDB" id="A0A4P6X3L4"/>
<protein>
    <submittedName>
        <fullName evidence="1">TraU protein</fullName>
    </submittedName>
</protein>
<dbReference type="Proteomes" id="UP000293912">
    <property type="component" value="Chromosome"/>
</dbReference>
<organism evidence="1 2">
    <name type="scientific">Hydrogenophaga pseudoflava</name>
    <name type="common">Pseudomonas carboxydoflava</name>
    <dbReference type="NCBI Taxonomy" id="47421"/>
    <lineage>
        <taxon>Bacteria</taxon>
        <taxon>Pseudomonadati</taxon>
        <taxon>Pseudomonadota</taxon>
        <taxon>Betaproteobacteria</taxon>
        <taxon>Burkholderiales</taxon>
        <taxon>Comamonadaceae</taxon>
        <taxon>Hydrogenophaga</taxon>
    </lineage>
</organism>
<sequence length="384" mass="41501">MVTGVCFFLRCTPFGCTVETSIRVSHYMPDVVVSTYNDQYIHPWRDVGRAVSSIGDRIGASILGSPLDATANTSAKRRGAAEPVTMKTVDAIGNPAVLINNSGTRMVVPGITELMSFPSTLPDILAEWAVAPVGLMQQAGEGVINLLTNPSALMNTVTGVANLMGNVGPDMSSMGPAASGGMDSASQGGFQEQLGQLRGMLEGAADAGGGNDFLCPSSADAFGVYFSSDVDSLFWRSMIPLELLYVGSWFPGYKEVSQTPVFSTWGSKYPRIGEVVQQHPVKASAVLAERSAQIILKPSQPHIYAHLRPKSPHSYVWFAQVADPKWSMVHPYPSGCHTFGANDSVALLGYGDYRNTPNNSFVWNLWTRYECCRRRTEIFLFAVP</sequence>
<name>A0A4P6X3L4_HYDPS</name>
<proteinExistence type="predicted"/>
<dbReference type="Pfam" id="PF06834">
    <property type="entry name" value="TraU"/>
    <property type="match status" value="2"/>
</dbReference>
<dbReference type="InterPro" id="IPR009649">
    <property type="entry name" value="TraU"/>
</dbReference>
<keyword evidence="2" id="KW-1185">Reference proteome</keyword>